<dbReference type="KEGG" id="vmo:VMUT_0982"/>
<dbReference type="OrthoDB" id="25668at2157"/>
<evidence type="ECO:0000313" key="2">
    <source>
        <dbReference type="Proteomes" id="UP000007485"/>
    </source>
</evidence>
<dbReference type="RefSeq" id="WP_013604354.1">
    <property type="nucleotide sequence ID" value="NC_015151.1"/>
</dbReference>
<dbReference type="eggNOG" id="arCOG09797">
    <property type="taxonomic scope" value="Archaea"/>
</dbReference>
<organism evidence="1 2">
    <name type="scientific">Vulcanisaeta moutnovskia (strain 768-28)</name>
    <dbReference type="NCBI Taxonomy" id="985053"/>
    <lineage>
        <taxon>Archaea</taxon>
        <taxon>Thermoproteota</taxon>
        <taxon>Thermoprotei</taxon>
        <taxon>Thermoproteales</taxon>
        <taxon>Thermoproteaceae</taxon>
        <taxon>Vulcanisaeta</taxon>
    </lineage>
</organism>
<dbReference type="AlphaFoldDB" id="F0QXF3"/>
<gene>
    <name evidence="1" type="ordered locus">VMUT_0982</name>
</gene>
<accession>F0QXF3</accession>
<dbReference type="EMBL" id="CP002529">
    <property type="protein sequence ID" value="ADY01192.1"/>
    <property type="molecule type" value="Genomic_DNA"/>
</dbReference>
<dbReference type="GeneID" id="10290024"/>
<protein>
    <submittedName>
        <fullName evidence="1">Uncharacterized protein</fullName>
    </submittedName>
</protein>
<name>F0QXF3_VULM7</name>
<dbReference type="Proteomes" id="UP000007485">
    <property type="component" value="Chromosome"/>
</dbReference>
<keyword evidence="2" id="KW-1185">Reference proteome</keyword>
<dbReference type="HOGENOM" id="CLU_041632_0_0_2"/>
<proteinExistence type="predicted"/>
<reference evidence="1 2" key="1">
    <citation type="journal article" date="2011" name="J. Bacteriol.">
        <title>Complete genome sequence of 'Vulcanisaeta moutnovskia' strain 768-28, a novel member of the hyperthermophilic crenarchaeal genus vulcanisaeta.</title>
        <authorList>
            <person name="Gumerov V.M."/>
            <person name="Mardanov A.V."/>
            <person name="Beletsky A.V."/>
            <person name="Prokofeva M.I."/>
            <person name="Bonch-Osmolovskaya E.A."/>
            <person name="Ravin N.V."/>
            <person name="Skryabin K.G."/>
        </authorList>
    </citation>
    <scope>NUCLEOTIDE SEQUENCE [LARGE SCALE GENOMIC DNA]</scope>
    <source>
        <strain evidence="1 2">768-28</strain>
    </source>
</reference>
<sequence>MALNGLRICWGVKVRGKKRLECGETVNNPEIVSEVMKLINEFLNRIEKHKNVLLSSETTPFDFAINAVSNWSSKAIVIAKSDEIIMELELTEHNVGRTMIELLSQARERWLEIHRLELEELIRKLRGNEISIIITGEPFNSNKSFIVHLYTIHLAIEIERVAGAKGATIRMSLTGFKGTHIITPKLLDDEKLRAMQYGLLLTDGSIHEGGYPIMSTSQLWQAVTFTLVFPGKVYAGIIGLSLNEDDVGIIWRLRAVDYRGMFKRKAEVAERVLELGDEDFMGFLLLAVLCDGDVDVGKRMIRLTMGGSKRGLWGEVIERLVGYGFREGDGGRRKAYRVWESKAIAVARKMLGDSVIRSIIENLSELPDAEKLRRLIGLADMEVRSLGRSMVEVVDGVWMSINVYSSGTIQLRVVRRDYEGARKIWERLRGVGYDARLRRYGEVFVVRINMGEVKRHPELAAKVCGLLRGMHEEVLGEGNTRRVQSIAKVMEKLSCQIMSRSEFEHIRWGSC</sequence>
<evidence type="ECO:0000313" key="1">
    <source>
        <dbReference type="EMBL" id="ADY01192.1"/>
    </source>
</evidence>